<keyword evidence="8" id="KW-0997">Cell inner membrane</keyword>
<reference evidence="10 11" key="1">
    <citation type="submission" date="2019-02" db="EMBL/GenBank/DDBJ databases">
        <title>Genomic Encyclopedia of Type Strains, Phase IV (KMG-IV): sequencing the most valuable type-strain genomes for metagenomic binning, comparative biology and taxonomic classification.</title>
        <authorList>
            <person name="Goeker M."/>
        </authorList>
    </citation>
    <scope>NUCLEOTIDE SEQUENCE [LARGE SCALE GENOMIC DNA]</scope>
    <source>
        <strain evidence="10 11">DSM 21056</strain>
    </source>
</reference>
<keyword evidence="5 8" id="KW-0133">Cell shape</keyword>
<dbReference type="OrthoDB" id="6647425at2"/>
<feature type="transmembrane region" description="Helical" evidence="9">
    <location>
        <begin position="100"/>
        <end position="120"/>
    </location>
</feature>
<evidence type="ECO:0000256" key="2">
    <source>
        <dbReference type="ARBA" id="ARBA00007776"/>
    </source>
</evidence>
<dbReference type="PIRSF" id="PIRSF018472">
    <property type="entry name" value="MreD_proteobac"/>
    <property type="match status" value="1"/>
</dbReference>
<dbReference type="RefSeq" id="WP_130502207.1">
    <property type="nucleotide sequence ID" value="NZ_SHLI01000001.1"/>
</dbReference>
<comment type="subcellular location">
    <subcellularLocation>
        <location evidence="8">Cell inner membrane</location>
    </subcellularLocation>
    <subcellularLocation>
        <location evidence="1">Cell membrane</location>
        <topology evidence="1">Multi-pass membrane protein</topology>
    </subcellularLocation>
</comment>
<feature type="transmembrane region" description="Helical" evidence="9">
    <location>
        <begin position="12"/>
        <end position="31"/>
    </location>
</feature>
<organism evidence="10 11">
    <name type="scientific">Spiribacter vilamensis</name>
    <dbReference type="NCBI Taxonomy" id="531306"/>
    <lineage>
        <taxon>Bacteria</taxon>
        <taxon>Pseudomonadati</taxon>
        <taxon>Pseudomonadota</taxon>
        <taxon>Gammaproteobacteria</taxon>
        <taxon>Chromatiales</taxon>
        <taxon>Ectothiorhodospiraceae</taxon>
        <taxon>Spiribacter</taxon>
    </lineage>
</organism>
<name>A0A4Q8CY26_9GAMM</name>
<dbReference type="Pfam" id="PF04093">
    <property type="entry name" value="MreD"/>
    <property type="match status" value="1"/>
</dbReference>
<dbReference type="PANTHER" id="PTHR37484:SF1">
    <property type="entry name" value="ROD SHAPE-DETERMINING PROTEIN MRED"/>
    <property type="match status" value="1"/>
</dbReference>
<evidence type="ECO:0000256" key="7">
    <source>
        <dbReference type="ARBA" id="ARBA00023136"/>
    </source>
</evidence>
<evidence type="ECO:0000256" key="6">
    <source>
        <dbReference type="ARBA" id="ARBA00022989"/>
    </source>
</evidence>
<evidence type="ECO:0000256" key="9">
    <source>
        <dbReference type="SAM" id="Phobius"/>
    </source>
</evidence>
<evidence type="ECO:0000313" key="11">
    <source>
        <dbReference type="Proteomes" id="UP000292298"/>
    </source>
</evidence>
<evidence type="ECO:0000256" key="5">
    <source>
        <dbReference type="ARBA" id="ARBA00022960"/>
    </source>
</evidence>
<evidence type="ECO:0000256" key="3">
    <source>
        <dbReference type="ARBA" id="ARBA00022475"/>
    </source>
</evidence>
<dbReference type="AlphaFoldDB" id="A0A4Q8CY26"/>
<dbReference type="Proteomes" id="UP000292298">
    <property type="component" value="Unassembled WGS sequence"/>
</dbReference>
<feature type="transmembrane region" description="Helical" evidence="9">
    <location>
        <begin position="38"/>
        <end position="62"/>
    </location>
</feature>
<dbReference type="InterPro" id="IPR007227">
    <property type="entry name" value="Cell_shape_determining_MreD"/>
</dbReference>
<dbReference type="PANTHER" id="PTHR37484">
    <property type="entry name" value="ROD SHAPE-DETERMINING PROTEIN MRED"/>
    <property type="match status" value="1"/>
</dbReference>
<evidence type="ECO:0000256" key="4">
    <source>
        <dbReference type="ARBA" id="ARBA00022692"/>
    </source>
</evidence>
<protein>
    <recommendedName>
        <fullName evidence="8">Rod shape-determining protein MreD</fullName>
    </recommendedName>
</protein>
<dbReference type="InterPro" id="IPR026034">
    <property type="entry name" value="MreD_proteobac"/>
</dbReference>
<dbReference type="NCBIfam" id="TIGR03426">
    <property type="entry name" value="shape_MreD"/>
    <property type="match status" value="1"/>
</dbReference>
<dbReference type="EMBL" id="SHLI01000001">
    <property type="protein sequence ID" value="RZU97844.1"/>
    <property type="molecule type" value="Genomic_DNA"/>
</dbReference>
<comment type="caution">
    <text evidence="10">The sequence shown here is derived from an EMBL/GenBank/DDBJ whole genome shotgun (WGS) entry which is preliminary data.</text>
</comment>
<keyword evidence="11" id="KW-1185">Reference proteome</keyword>
<keyword evidence="3 8" id="KW-1003">Cell membrane</keyword>
<proteinExistence type="inferred from homology"/>
<comment type="similarity">
    <text evidence="2 8">Belongs to the MreD family.</text>
</comment>
<evidence type="ECO:0000313" key="10">
    <source>
        <dbReference type="EMBL" id="RZU97844.1"/>
    </source>
</evidence>
<feature type="transmembrane region" description="Helical" evidence="9">
    <location>
        <begin position="68"/>
        <end position="88"/>
    </location>
</feature>
<accession>A0A4Q8CY26</accession>
<comment type="function">
    <text evidence="8">Involved in formation of the rod shape of the cell. May also contribute to regulation of formation of penicillin-binding proteins.</text>
</comment>
<dbReference type="GO" id="GO:0005886">
    <property type="term" value="C:plasma membrane"/>
    <property type="evidence" value="ECO:0007669"/>
    <property type="project" value="UniProtKB-SubCell"/>
</dbReference>
<gene>
    <name evidence="10" type="ORF">EV698_0074</name>
</gene>
<evidence type="ECO:0000256" key="8">
    <source>
        <dbReference type="PIRNR" id="PIRNR018472"/>
    </source>
</evidence>
<feature type="transmembrane region" description="Helical" evidence="9">
    <location>
        <begin position="132"/>
        <end position="155"/>
    </location>
</feature>
<sequence>MSSARPHARWLIALTLVIALALTILPLPDVLEAYRPEWAMLVVLYWSLALPARVGVGVAWLAGLLQDVLQATALGSHALAFAIVAYLTIQLYQRIRSVPIWQQALTVLVMLSAARGVLFVTRGLTDNPNVGWQFWLPALTSTLLWPAVFVLLRFLRRSFQVN</sequence>
<keyword evidence="4 9" id="KW-0812">Transmembrane</keyword>
<evidence type="ECO:0000256" key="1">
    <source>
        <dbReference type="ARBA" id="ARBA00004651"/>
    </source>
</evidence>
<dbReference type="GO" id="GO:0008360">
    <property type="term" value="P:regulation of cell shape"/>
    <property type="evidence" value="ECO:0007669"/>
    <property type="project" value="UniProtKB-UniRule"/>
</dbReference>
<keyword evidence="6 9" id="KW-1133">Transmembrane helix</keyword>
<keyword evidence="7 8" id="KW-0472">Membrane</keyword>